<name>A0A6G4XP51_9ACTN</name>
<dbReference type="InterPro" id="IPR029068">
    <property type="entry name" value="Glyas_Bleomycin-R_OHBP_Dase"/>
</dbReference>
<gene>
    <name evidence="2" type="ORF">G6045_27435</name>
</gene>
<dbReference type="InterPro" id="IPR037523">
    <property type="entry name" value="VOC_core"/>
</dbReference>
<accession>A0A6G4XP51</accession>
<reference evidence="2 3" key="1">
    <citation type="submission" date="2020-02" db="EMBL/GenBank/DDBJ databases">
        <title>Whole-genome analyses of novel actinobacteria.</title>
        <authorList>
            <person name="Sahin N."/>
            <person name="Tokatli A."/>
        </authorList>
    </citation>
    <scope>NUCLEOTIDE SEQUENCE [LARGE SCALE GENOMIC DNA]</scope>
    <source>
        <strain evidence="2 3">YC504</strain>
    </source>
</reference>
<dbReference type="EMBL" id="JAAKZW010000146">
    <property type="protein sequence ID" value="NGO79359.1"/>
    <property type="molecule type" value="Genomic_DNA"/>
</dbReference>
<protein>
    <submittedName>
        <fullName evidence="2">Glyoxalase</fullName>
    </submittedName>
</protein>
<dbReference type="PANTHER" id="PTHR34109:SF1">
    <property type="entry name" value="VOC DOMAIN-CONTAINING PROTEIN"/>
    <property type="match status" value="1"/>
</dbReference>
<proteinExistence type="predicted"/>
<comment type="caution">
    <text evidence="2">The sequence shown here is derived from an EMBL/GenBank/DDBJ whole genome shotgun (WGS) entry which is preliminary data.</text>
</comment>
<evidence type="ECO:0000313" key="3">
    <source>
        <dbReference type="Proteomes" id="UP000481109"/>
    </source>
</evidence>
<keyword evidence="3" id="KW-1185">Reference proteome</keyword>
<dbReference type="Pfam" id="PF00903">
    <property type="entry name" value="Glyoxalase"/>
    <property type="match status" value="1"/>
</dbReference>
<dbReference type="RefSeq" id="WP_165334804.1">
    <property type="nucleotide sequence ID" value="NZ_JAAKZW010000146.1"/>
</dbReference>
<sequence>MAIKGLSPYLRYDDADAALDWMERVLGFTDPIRWRDDSGRTTEADIQAGPVKISLSGGDIEQDGRNALLIVHVDDVDAYYAHVREATTTEVTPPQDQPYGPRTFTVVDPWGYRWSFWQGEATPPK</sequence>
<evidence type="ECO:0000313" key="2">
    <source>
        <dbReference type="EMBL" id="NGO79359.1"/>
    </source>
</evidence>
<organism evidence="2 3">
    <name type="scientific">Streptomyces mesophilus</name>
    <dbReference type="NCBI Taxonomy" id="1775132"/>
    <lineage>
        <taxon>Bacteria</taxon>
        <taxon>Bacillati</taxon>
        <taxon>Actinomycetota</taxon>
        <taxon>Actinomycetes</taxon>
        <taxon>Kitasatosporales</taxon>
        <taxon>Streptomycetaceae</taxon>
        <taxon>Streptomyces</taxon>
    </lineage>
</organism>
<dbReference type="Proteomes" id="UP000481109">
    <property type="component" value="Unassembled WGS sequence"/>
</dbReference>
<dbReference type="PANTHER" id="PTHR34109">
    <property type="entry name" value="BNAUNNG04460D PROTEIN-RELATED"/>
    <property type="match status" value="1"/>
</dbReference>
<feature type="domain" description="VOC" evidence="1">
    <location>
        <begin position="2"/>
        <end position="119"/>
    </location>
</feature>
<dbReference type="Gene3D" id="3.30.720.110">
    <property type="match status" value="1"/>
</dbReference>
<dbReference type="Gene3D" id="3.30.720.120">
    <property type="match status" value="1"/>
</dbReference>
<evidence type="ECO:0000259" key="1">
    <source>
        <dbReference type="PROSITE" id="PS51819"/>
    </source>
</evidence>
<dbReference type="AlphaFoldDB" id="A0A6G4XP51"/>
<dbReference type="SUPFAM" id="SSF54593">
    <property type="entry name" value="Glyoxalase/Bleomycin resistance protein/Dihydroxybiphenyl dioxygenase"/>
    <property type="match status" value="1"/>
</dbReference>
<dbReference type="InterPro" id="IPR004360">
    <property type="entry name" value="Glyas_Fos-R_dOase_dom"/>
</dbReference>
<dbReference type="PROSITE" id="PS51819">
    <property type="entry name" value="VOC"/>
    <property type="match status" value="1"/>
</dbReference>